<evidence type="ECO:0000313" key="12">
    <source>
        <dbReference type="EMBL" id="TFB86269.1"/>
    </source>
</evidence>
<gene>
    <name evidence="12" type="ORF">E3O11_05150</name>
    <name evidence="11" type="ORF">SAMN05216274_12013</name>
</gene>
<evidence type="ECO:0000256" key="1">
    <source>
        <dbReference type="ARBA" id="ARBA00004651"/>
    </source>
</evidence>
<dbReference type="GO" id="GO:0016763">
    <property type="term" value="F:pentosyltransferase activity"/>
    <property type="evidence" value="ECO:0007669"/>
    <property type="project" value="TreeGrafter"/>
</dbReference>
<comment type="caution">
    <text evidence="12">The sequence shown here is derived from an EMBL/GenBank/DDBJ whole genome shotgun (WGS) entry which is preliminary data.</text>
</comment>
<name>A0A1I3DQP7_9MICO</name>
<dbReference type="GO" id="GO:0009103">
    <property type="term" value="P:lipopolysaccharide biosynthetic process"/>
    <property type="evidence" value="ECO:0007669"/>
    <property type="project" value="UniProtKB-ARBA"/>
</dbReference>
<feature type="transmembrane region" description="Helical" evidence="9">
    <location>
        <begin position="106"/>
        <end position="139"/>
    </location>
</feature>
<reference evidence="12 14" key="2">
    <citation type="submission" date="2019-03" db="EMBL/GenBank/DDBJ databases">
        <title>Genomics of glacier-inhabiting Cryobacterium strains.</title>
        <authorList>
            <person name="Liu Q."/>
            <person name="Xin Y.-H."/>
        </authorList>
    </citation>
    <scope>NUCLEOTIDE SEQUENCE [LARGE SCALE GENOMIC DNA]</scope>
    <source>
        <strain evidence="12 14">Hh34</strain>
    </source>
</reference>
<evidence type="ECO:0000256" key="7">
    <source>
        <dbReference type="ARBA" id="ARBA00023136"/>
    </source>
</evidence>
<reference evidence="11 13" key="1">
    <citation type="submission" date="2016-10" db="EMBL/GenBank/DDBJ databases">
        <authorList>
            <person name="Varghese N."/>
            <person name="Submissions S."/>
        </authorList>
    </citation>
    <scope>NUCLEOTIDE SEQUENCE [LARGE SCALE GENOMIC DNA]</scope>
    <source>
        <strain evidence="11 13">GMCC 1.11211</strain>
    </source>
</reference>
<evidence type="ECO:0000313" key="13">
    <source>
        <dbReference type="Proteomes" id="UP000199681"/>
    </source>
</evidence>
<sequence>MTMINDGSISEAATADTQPGQVTGTTWTLASGLGLSTGVISFSGSWVPSVWTDEQATLSGATRPIPEMFTLVTHTLDAVHGLYYFLMHYWFALVGVHDWSFRLPSAIAVALAVFGIVVLGTMLVSRRVGILAGILLALIPQTQWVATEARSYGLTVMLAVWLTIVLVLAVRSSSWWWIAYAILGIISVTVFIYIALLIVAHAITVLALRGWRRSWWLFGLSSLGILVCTIPVFRLAVLQRGQVSWISPISRQTVFDVLADQWFDSDVWIAGIFWALIGAAVVVVIVRRRTDPAAAGLALIALPWLVLPTAALVLGSLVVSPLYVGRYVAFSLPAVALLSAVALASIRSRFVIAAGLVAILVLSTPLYLAQREPFSKGTDWRSTSMVLGAHAQPGDAVFFSRAETAVYPYARSMLFAYPDAVGGLKDIALATSYTTRANFFDELVPFDTAAERLGDSDRVWMVNPSGYLWAGSTDETMLRALGFSVLEEYPGAATSLVLLSRSS</sequence>
<dbReference type="GO" id="GO:0005886">
    <property type="term" value="C:plasma membrane"/>
    <property type="evidence" value="ECO:0007669"/>
    <property type="project" value="UniProtKB-SubCell"/>
</dbReference>
<feature type="transmembrane region" description="Helical" evidence="9">
    <location>
        <begin position="293"/>
        <end position="318"/>
    </location>
</feature>
<dbReference type="GO" id="GO:0010041">
    <property type="term" value="P:response to iron(III) ion"/>
    <property type="evidence" value="ECO:0007669"/>
    <property type="project" value="TreeGrafter"/>
</dbReference>
<comment type="subcellular location">
    <subcellularLocation>
        <location evidence="1">Cell membrane</location>
        <topology evidence="1">Multi-pass membrane protein</topology>
    </subcellularLocation>
</comment>
<dbReference type="PANTHER" id="PTHR33908">
    <property type="entry name" value="MANNOSYLTRANSFERASE YKCB-RELATED"/>
    <property type="match status" value="1"/>
</dbReference>
<feature type="transmembrane region" description="Helical" evidence="9">
    <location>
        <begin position="68"/>
        <end position="86"/>
    </location>
</feature>
<proteinExistence type="predicted"/>
<keyword evidence="3 12" id="KW-0328">Glycosyltransferase</keyword>
<accession>A0A1I3DQP7</accession>
<feature type="transmembrane region" description="Helical" evidence="9">
    <location>
        <begin position="267"/>
        <end position="286"/>
    </location>
</feature>
<organism evidence="12 14">
    <name type="scientific">Cryobacterium levicorallinum</name>
    <dbReference type="NCBI Taxonomy" id="995038"/>
    <lineage>
        <taxon>Bacteria</taxon>
        <taxon>Bacillati</taxon>
        <taxon>Actinomycetota</taxon>
        <taxon>Actinomycetes</taxon>
        <taxon>Micrococcales</taxon>
        <taxon>Microbacteriaceae</taxon>
        <taxon>Cryobacterium</taxon>
    </lineage>
</organism>
<evidence type="ECO:0000259" key="10">
    <source>
        <dbReference type="Pfam" id="PF13231"/>
    </source>
</evidence>
<keyword evidence="2" id="KW-1003">Cell membrane</keyword>
<keyword evidence="4 12" id="KW-0808">Transferase</keyword>
<keyword evidence="5 9" id="KW-0812">Transmembrane</keyword>
<dbReference type="InterPro" id="IPR038731">
    <property type="entry name" value="RgtA/B/C-like"/>
</dbReference>
<evidence type="ECO:0000256" key="3">
    <source>
        <dbReference type="ARBA" id="ARBA00022676"/>
    </source>
</evidence>
<evidence type="ECO:0000256" key="2">
    <source>
        <dbReference type="ARBA" id="ARBA00022475"/>
    </source>
</evidence>
<feature type="region of interest" description="Disordered" evidence="8">
    <location>
        <begin position="1"/>
        <end position="21"/>
    </location>
</feature>
<feature type="domain" description="Glycosyltransferase RgtA/B/C/D-like" evidence="10">
    <location>
        <begin position="83"/>
        <end position="232"/>
    </location>
</feature>
<dbReference type="STRING" id="995038.SAMN05216274_12013"/>
<dbReference type="EMBL" id="FOPW01000020">
    <property type="protein sequence ID" value="SFH89036.1"/>
    <property type="molecule type" value="Genomic_DNA"/>
</dbReference>
<evidence type="ECO:0000256" key="4">
    <source>
        <dbReference type="ARBA" id="ARBA00022679"/>
    </source>
</evidence>
<evidence type="ECO:0000256" key="5">
    <source>
        <dbReference type="ARBA" id="ARBA00022692"/>
    </source>
</evidence>
<dbReference type="Proteomes" id="UP000199681">
    <property type="component" value="Unassembled WGS sequence"/>
</dbReference>
<dbReference type="Proteomes" id="UP000297963">
    <property type="component" value="Unassembled WGS sequence"/>
</dbReference>
<keyword evidence="7 9" id="KW-0472">Membrane</keyword>
<evidence type="ECO:0000313" key="14">
    <source>
        <dbReference type="Proteomes" id="UP000297963"/>
    </source>
</evidence>
<dbReference type="EMBL" id="SOFE01000010">
    <property type="protein sequence ID" value="TFB86269.1"/>
    <property type="molecule type" value="Genomic_DNA"/>
</dbReference>
<dbReference type="PANTHER" id="PTHR33908:SF3">
    <property type="entry name" value="UNDECAPRENYL PHOSPHATE-ALPHA-4-AMINO-4-DEOXY-L-ARABINOSE ARABINOSYL TRANSFERASE"/>
    <property type="match status" value="1"/>
</dbReference>
<keyword evidence="13" id="KW-1185">Reference proteome</keyword>
<feature type="transmembrane region" description="Helical" evidence="9">
    <location>
        <begin position="175"/>
        <end position="208"/>
    </location>
</feature>
<feature type="transmembrane region" description="Helical" evidence="9">
    <location>
        <begin position="151"/>
        <end position="169"/>
    </location>
</feature>
<dbReference type="Pfam" id="PF13231">
    <property type="entry name" value="PMT_2"/>
    <property type="match status" value="1"/>
</dbReference>
<protein>
    <submittedName>
        <fullName evidence="12">Mannosyltransferase</fullName>
    </submittedName>
</protein>
<keyword evidence="6 9" id="KW-1133">Transmembrane helix</keyword>
<dbReference type="RefSeq" id="WP_092452270.1">
    <property type="nucleotide sequence ID" value="NZ_BKAC01000023.1"/>
</dbReference>
<feature type="transmembrane region" description="Helical" evidence="9">
    <location>
        <begin position="350"/>
        <end position="368"/>
    </location>
</feature>
<feature type="transmembrane region" description="Helical" evidence="9">
    <location>
        <begin position="324"/>
        <end position="343"/>
    </location>
</feature>
<evidence type="ECO:0000256" key="9">
    <source>
        <dbReference type="SAM" id="Phobius"/>
    </source>
</evidence>
<evidence type="ECO:0000256" key="6">
    <source>
        <dbReference type="ARBA" id="ARBA00022989"/>
    </source>
</evidence>
<feature type="transmembrane region" description="Helical" evidence="9">
    <location>
        <begin position="215"/>
        <end position="237"/>
    </location>
</feature>
<evidence type="ECO:0000313" key="11">
    <source>
        <dbReference type="EMBL" id="SFH89036.1"/>
    </source>
</evidence>
<dbReference type="InterPro" id="IPR050297">
    <property type="entry name" value="LipidA_mod_glycosyltrf_83"/>
</dbReference>
<evidence type="ECO:0000256" key="8">
    <source>
        <dbReference type="SAM" id="MobiDB-lite"/>
    </source>
</evidence>
<dbReference type="AlphaFoldDB" id="A0A1I3DQP7"/>